<organism evidence="3 4">
    <name type="scientific">Novipirellula caenicola</name>
    <dbReference type="NCBI Taxonomy" id="1536901"/>
    <lineage>
        <taxon>Bacteria</taxon>
        <taxon>Pseudomonadati</taxon>
        <taxon>Planctomycetota</taxon>
        <taxon>Planctomycetia</taxon>
        <taxon>Pirellulales</taxon>
        <taxon>Pirellulaceae</taxon>
        <taxon>Novipirellula</taxon>
    </lineage>
</organism>
<keyword evidence="1" id="KW-0464">Manganese</keyword>
<keyword evidence="4" id="KW-1185">Reference proteome</keyword>
<evidence type="ECO:0000256" key="1">
    <source>
        <dbReference type="ARBA" id="ARBA00023211"/>
    </source>
</evidence>
<dbReference type="RefSeq" id="WP_345688352.1">
    <property type="nucleotide sequence ID" value="NZ_BAABRO010000023.1"/>
</dbReference>
<reference evidence="3 4" key="1">
    <citation type="submission" date="2024-02" db="EMBL/GenBank/DDBJ databases">
        <title>Rhodopirellula caenicola NBRC 110016.</title>
        <authorList>
            <person name="Ichikawa N."/>
            <person name="Katano-Makiyama Y."/>
            <person name="Hidaka K."/>
        </authorList>
    </citation>
    <scope>NUCLEOTIDE SEQUENCE [LARGE SCALE GENOMIC DNA]</scope>
    <source>
        <strain evidence="3 4">NBRC 110016</strain>
    </source>
</reference>
<dbReference type="NCBIfam" id="NF006049">
    <property type="entry name" value="PRK08195.1"/>
    <property type="match status" value="1"/>
</dbReference>
<dbReference type="InterPro" id="IPR035685">
    <property type="entry name" value="DRE_TIM_HOA"/>
</dbReference>
<comment type="caution">
    <text evidence="3">The sequence shown here is derived from an EMBL/GenBank/DDBJ whole genome shotgun (WGS) entry which is preliminary data.</text>
</comment>
<dbReference type="PANTHER" id="PTHR10277">
    <property type="entry name" value="HOMOCITRATE SYNTHASE-RELATED"/>
    <property type="match status" value="1"/>
</dbReference>
<protein>
    <submittedName>
        <fullName evidence="3">4-hydroxy-2-oxovalerate aldolase</fullName>
    </submittedName>
</protein>
<evidence type="ECO:0000313" key="4">
    <source>
        <dbReference type="Proteomes" id="UP001416858"/>
    </source>
</evidence>
<dbReference type="SUPFAM" id="SSF51569">
    <property type="entry name" value="Aldolase"/>
    <property type="match status" value="1"/>
</dbReference>
<evidence type="ECO:0000259" key="2">
    <source>
        <dbReference type="PROSITE" id="PS50991"/>
    </source>
</evidence>
<feature type="domain" description="Pyruvate carboxyltransferase" evidence="2">
    <location>
        <begin position="7"/>
        <end position="257"/>
    </location>
</feature>
<gene>
    <name evidence="3" type="ORF">Rcae01_05947</name>
</gene>
<accession>A0ABP9VZ91</accession>
<dbReference type="InterPro" id="IPR000891">
    <property type="entry name" value="PYR_CT"/>
</dbReference>
<dbReference type="EMBL" id="BAABRO010000023">
    <property type="protein sequence ID" value="GAA5510439.1"/>
    <property type="molecule type" value="Genomic_DNA"/>
</dbReference>
<dbReference type="Gene3D" id="3.20.20.70">
    <property type="entry name" value="Aldolase class I"/>
    <property type="match status" value="1"/>
</dbReference>
<dbReference type="InterPro" id="IPR050073">
    <property type="entry name" value="2-IPM_HCS-like"/>
</dbReference>
<sequence>MKPTDFPLLLDCTLRDGSYAVNFQFTKRDTIRLCQALEQSGLKMIEIGHGLGLGASSPRYGVAFEADEVYLEAAAETLTQAKWGTFFIPGIGTLDDLDRAKSYDMDFVRIGSEVEKYKTMLPFIQRAKEHGMFVCANFMKTYASSSSRVAEVSRELAAIGADCVFIVDSAGCMLPRDVTDYVKRAVDASDAIVGFHGHNNLDLANANCLVALDAGAKIVDATVRGMGRSAGNAQTEVLAHLMDSSGYDSGIDPFKLFEFGERIIRPLNVQAQGLPPLDIVIGMARFHTSHLPRLRRAASQYSVDLNRLVLDVSAIDCINPSDDLINATASALATDAPQTTRSGSC</sequence>
<evidence type="ECO:0000313" key="3">
    <source>
        <dbReference type="EMBL" id="GAA5510439.1"/>
    </source>
</evidence>
<dbReference type="Proteomes" id="UP001416858">
    <property type="component" value="Unassembled WGS sequence"/>
</dbReference>
<dbReference type="PROSITE" id="PS50991">
    <property type="entry name" value="PYR_CT"/>
    <property type="match status" value="1"/>
</dbReference>
<proteinExistence type="predicted"/>
<dbReference type="PANTHER" id="PTHR10277:SF9">
    <property type="entry name" value="2-ISOPROPYLMALATE SYNTHASE 1, CHLOROPLASTIC-RELATED"/>
    <property type="match status" value="1"/>
</dbReference>
<name>A0ABP9VZ91_9BACT</name>
<dbReference type="CDD" id="cd07943">
    <property type="entry name" value="DRE_TIM_HOA"/>
    <property type="match status" value="1"/>
</dbReference>
<dbReference type="InterPro" id="IPR013785">
    <property type="entry name" value="Aldolase_TIM"/>
</dbReference>
<dbReference type="Pfam" id="PF00682">
    <property type="entry name" value="HMGL-like"/>
    <property type="match status" value="1"/>
</dbReference>